<evidence type="ECO:0000256" key="2">
    <source>
        <dbReference type="ARBA" id="ARBA00022803"/>
    </source>
</evidence>
<accession>A0ABY2LL29</accession>
<dbReference type="InterPro" id="IPR019734">
    <property type="entry name" value="TPR_rpt"/>
</dbReference>
<dbReference type="Pfam" id="PF13432">
    <property type="entry name" value="TPR_16"/>
    <property type="match status" value="2"/>
</dbReference>
<organism evidence="3 4">
    <name type="scientific">Leptospira montravelensis</name>
    <dbReference type="NCBI Taxonomy" id="2484961"/>
    <lineage>
        <taxon>Bacteria</taxon>
        <taxon>Pseudomonadati</taxon>
        <taxon>Spirochaetota</taxon>
        <taxon>Spirochaetia</taxon>
        <taxon>Leptospirales</taxon>
        <taxon>Leptospiraceae</taxon>
        <taxon>Leptospira</taxon>
    </lineage>
</organism>
<evidence type="ECO:0000313" key="4">
    <source>
        <dbReference type="Proteomes" id="UP000297465"/>
    </source>
</evidence>
<evidence type="ECO:0000313" key="3">
    <source>
        <dbReference type="EMBL" id="TGK95022.1"/>
    </source>
</evidence>
<keyword evidence="4" id="KW-1185">Reference proteome</keyword>
<comment type="caution">
    <text evidence="3">The sequence shown here is derived from an EMBL/GenBank/DDBJ whole genome shotgun (WGS) entry which is preliminary data.</text>
</comment>
<keyword evidence="1" id="KW-0677">Repeat</keyword>
<dbReference type="Gene3D" id="1.25.40.10">
    <property type="entry name" value="Tetratricopeptide repeat domain"/>
    <property type="match status" value="1"/>
</dbReference>
<proteinExistence type="predicted"/>
<sequence>MSNKKYLLLFALLFLVLNCKNREDAVSSYAKGVDFYAKKSLEKALVEFSNAVKADSSFVSARLMKGKTEYYLGKHENATETFQDILDDFPGNASSLTWLGKIYMLDSSKRDDAKQKLSQAIQLDDNQIDAHYYLGKLFEQEGNVKDALIQYSHGIEIAKRSDKIKRDLNEIYRNAGLSNVAESNEPTPELTKKAKRK</sequence>
<keyword evidence="2" id="KW-0802">TPR repeat</keyword>
<dbReference type="PANTHER" id="PTHR44858">
    <property type="entry name" value="TETRATRICOPEPTIDE REPEAT PROTEIN 6"/>
    <property type="match status" value="1"/>
</dbReference>
<reference evidence="4" key="1">
    <citation type="journal article" date="2019" name="PLoS Negl. Trop. Dis.">
        <title>Revisiting the worldwide diversity of Leptospira species in the environment.</title>
        <authorList>
            <person name="Vincent A.T."/>
            <person name="Schiettekatte O."/>
            <person name="Bourhy P."/>
            <person name="Veyrier F.J."/>
            <person name="Picardeau M."/>
        </authorList>
    </citation>
    <scope>NUCLEOTIDE SEQUENCE [LARGE SCALE GENOMIC DNA]</scope>
    <source>
        <strain evidence="4">201800278</strain>
    </source>
</reference>
<name>A0ABY2LL29_9LEPT</name>
<dbReference type="EMBL" id="RQFO01000020">
    <property type="protein sequence ID" value="TGK95022.1"/>
    <property type="molecule type" value="Genomic_DNA"/>
</dbReference>
<dbReference type="SUPFAM" id="SSF48452">
    <property type="entry name" value="TPR-like"/>
    <property type="match status" value="1"/>
</dbReference>
<dbReference type="InterPro" id="IPR011990">
    <property type="entry name" value="TPR-like_helical_dom_sf"/>
</dbReference>
<evidence type="ECO:0000256" key="1">
    <source>
        <dbReference type="ARBA" id="ARBA00022737"/>
    </source>
</evidence>
<dbReference type="SMART" id="SM00028">
    <property type="entry name" value="TPR"/>
    <property type="match status" value="3"/>
</dbReference>
<dbReference type="Proteomes" id="UP000297465">
    <property type="component" value="Unassembled WGS sequence"/>
</dbReference>
<dbReference type="InterPro" id="IPR050498">
    <property type="entry name" value="Ycf3"/>
</dbReference>
<evidence type="ECO:0008006" key="5">
    <source>
        <dbReference type="Google" id="ProtNLM"/>
    </source>
</evidence>
<dbReference type="PANTHER" id="PTHR44858:SF1">
    <property type="entry name" value="UDP-N-ACETYLGLUCOSAMINE--PEPTIDE N-ACETYLGLUCOSAMINYLTRANSFERASE SPINDLY-RELATED"/>
    <property type="match status" value="1"/>
</dbReference>
<dbReference type="RefSeq" id="WP_135568580.1">
    <property type="nucleotide sequence ID" value="NZ_RQFN01000009.1"/>
</dbReference>
<protein>
    <recommendedName>
        <fullName evidence="5">Tetratricopeptide repeat protein</fullName>
    </recommendedName>
</protein>
<gene>
    <name evidence="3" type="ORF">EHQ31_18410</name>
</gene>